<keyword evidence="7 10" id="KW-0333">Golgi apparatus</keyword>
<feature type="domain" description="Coatomer beta subunit C-terminal" evidence="12">
    <location>
        <begin position="668"/>
        <end position="802"/>
    </location>
</feature>
<feature type="domain" description="Clathrin/coatomer adaptor adaptin-like N-terminal" evidence="11">
    <location>
        <begin position="18"/>
        <end position="485"/>
    </location>
</feature>
<dbReference type="InterPro" id="IPR016024">
    <property type="entry name" value="ARM-type_fold"/>
</dbReference>
<dbReference type="OrthoDB" id="10261439at2759"/>
<evidence type="ECO:0000259" key="12">
    <source>
        <dbReference type="Pfam" id="PF07718"/>
    </source>
</evidence>
<keyword evidence="5 10" id="KW-0931">ER-Golgi transport</keyword>
<protein>
    <recommendedName>
        <fullName evidence="10">Coatomer subunit beta</fullName>
    </recommendedName>
    <alternativeName>
        <fullName evidence="10">Beta-coat protein</fullName>
    </alternativeName>
</protein>
<evidence type="ECO:0000259" key="11">
    <source>
        <dbReference type="Pfam" id="PF01602"/>
    </source>
</evidence>
<evidence type="ECO:0000256" key="9">
    <source>
        <dbReference type="ARBA" id="ARBA00023329"/>
    </source>
</evidence>
<dbReference type="GeneID" id="63786755"/>
<keyword evidence="8 10" id="KW-0472">Membrane</keyword>
<gene>
    <name evidence="14" type="ORF">BCR37DRAFT_384052</name>
</gene>
<dbReference type="InterPro" id="IPR002553">
    <property type="entry name" value="Clathrin/coatomer_adapt-like_N"/>
</dbReference>
<keyword evidence="6 10" id="KW-0653">Protein transport</keyword>
<evidence type="ECO:0000256" key="4">
    <source>
        <dbReference type="ARBA" id="ARBA00022737"/>
    </source>
</evidence>
<evidence type="ECO:0000256" key="3">
    <source>
        <dbReference type="ARBA" id="ARBA00022490"/>
    </source>
</evidence>
<dbReference type="GO" id="GO:0006891">
    <property type="term" value="P:intra-Golgi vesicle-mediated transport"/>
    <property type="evidence" value="ECO:0007669"/>
    <property type="project" value="TreeGrafter"/>
</dbReference>
<proteinExistence type="predicted"/>
<evidence type="ECO:0000256" key="6">
    <source>
        <dbReference type="ARBA" id="ARBA00022927"/>
    </source>
</evidence>
<evidence type="ECO:0000256" key="10">
    <source>
        <dbReference type="PIRNR" id="PIRNR005727"/>
    </source>
</evidence>
<organism evidence="14 15">
    <name type="scientific">Protomyces lactucae-debilis</name>
    <dbReference type="NCBI Taxonomy" id="2754530"/>
    <lineage>
        <taxon>Eukaryota</taxon>
        <taxon>Fungi</taxon>
        <taxon>Dikarya</taxon>
        <taxon>Ascomycota</taxon>
        <taxon>Taphrinomycotina</taxon>
        <taxon>Taphrinomycetes</taxon>
        <taxon>Taphrinales</taxon>
        <taxon>Protomycetaceae</taxon>
        <taxon>Protomyces</taxon>
    </lineage>
</organism>
<dbReference type="InterPro" id="IPR016460">
    <property type="entry name" value="COPB1"/>
</dbReference>
<keyword evidence="15" id="KW-1185">Reference proteome</keyword>
<dbReference type="Gene3D" id="1.25.10.10">
    <property type="entry name" value="Leucine-rich Repeat Variant"/>
    <property type="match status" value="1"/>
</dbReference>
<comment type="caution">
    <text evidence="14">The sequence shown here is derived from an EMBL/GenBank/DDBJ whole genome shotgun (WGS) entry which is preliminary data.</text>
</comment>
<reference evidence="14 15" key="1">
    <citation type="submission" date="2016-07" db="EMBL/GenBank/DDBJ databases">
        <title>Pervasive Adenine N6-methylation of Active Genes in Fungi.</title>
        <authorList>
            <consortium name="DOE Joint Genome Institute"/>
            <person name="Mondo S.J."/>
            <person name="Dannebaum R.O."/>
            <person name="Kuo R.C."/>
            <person name="Labutti K."/>
            <person name="Haridas S."/>
            <person name="Kuo A."/>
            <person name="Salamov A."/>
            <person name="Ahrendt S.R."/>
            <person name="Lipzen A."/>
            <person name="Sullivan W."/>
            <person name="Andreopoulos W.B."/>
            <person name="Clum A."/>
            <person name="Lindquist E."/>
            <person name="Daum C."/>
            <person name="Ramamoorthy G.K."/>
            <person name="Gryganskyi A."/>
            <person name="Culley D."/>
            <person name="Magnuson J.K."/>
            <person name="James T.Y."/>
            <person name="O'Malley M.A."/>
            <person name="Stajich J.E."/>
            <person name="Spatafora J.W."/>
            <person name="Visel A."/>
            <person name="Grigoriev I.V."/>
        </authorList>
    </citation>
    <scope>NUCLEOTIDE SEQUENCE [LARGE SCALE GENOMIC DNA]</scope>
    <source>
        <strain evidence="14 15">12-1054</strain>
    </source>
</reference>
<evidence type="ECO:0000256" key="8">
    <source>
        <dbReference type="ARBA" id="ARBA00023136"/>
    </source>
</evidence>
<evidence type="ECO:0000256" key="5">
    <source>
        <dbReference type="ARBA" id="ARBA00022892"/>
    </source>
</evidence>
<dbReference type="GO" id="GO:0000139">
    <property type="term" value="C:Golgi membrane"/>
    <property type="evidence" value="ECO:0007669"/>
    <property type="project" value="UniProtKB-SubCell"/>
</dbReference>
<keyword evidence="2 10" id="KW-0813">Transport</keyword>
<evidence type="ECO:0000313" key="14">
    <source>
        <dbReference type="EMBL" id="ORY75426.1"/>
    </source>
</evidence>
<sequence>MSSWTLIAQPASAESPSVEQLKTALENKSDAVKVDTMKIILTLMYNGESLPGVLMHVIRFVMPCKSKALKKLLYLYWEVCPKLNPDGKLKQEYILVINAIRNDLQHPNEYVRGVVSRFLNKLKEPELLEPLVPTCRQNLEHRQAYVRKNAVFAVYSIYSHSEHLIPDAPELLFNFLVAESDATCKRNAFVALTLLDHDKASEYVVDNYASILSMDELMQLAIIDFIRKDASLNPESKSQYLKLVSELLEVQTSTVVYEAATSLTALTTNPAAIQASASKFIELILKESDNNAKLIMLDKVDALRKQNDGVLGDFVMECLRVLSTPDLEVRRKALTLAMDMTSSRNVEEVVTMLKKELTKSMEQAYEKKDEYRQLLISAVHTCAIKFPKVASSVVYLLMDFISEVNVVTATDIINFIKEVVQKFPELRQSIIERLLLTLAELKAARVYRAALWVIGEYCDTEADIRAAWKQIRASIGEVPMLAAEQRLLDKQGAPEEASTDLVTGTSSKPRVLADGTYATESAMTDAAKDARLEAVKASAKPPMRELLLEGEYFLGAVLSATLAKLVMRYAEISSDQERTNALRAEAMLIMASIIRVGQSPFSKSPIDEDSMDRILACLKSLTDFQQEKEIEGAFLQDSKDAFTAIVGVEDSRRAKRTEADKAKDTVQPDDVILFRQLAHKGGAALDALDADIMQAAGHDIALEDVNSKLNKVVQLTGYSDPIYVEAYVTVHQFDIVLDVLLVNQTDETLQNLSVEFATLGDLKVVERPISQSLGAHAFASVQSTIKVSSVDMGVIFGNCVYDDPKTKESVVVILNDMKTDVKNYIQPGFITDAAFRTMWTAFEWENKVTITENTMAEAHGTLVAFLKALQERTNMACLTPEAGLEGDCGFLSVNLYAKSVFGEDALANLSIEKHGDEPIQGHIRIRAKSQGIALSVGELINKNKDRLM</sequence>
<evidence type="ECO:0000313" key="15">
    <source>
        <dbReference type="Proteomes" id="UP000193685"/>
    </source>
</evidence>
<dbReference type="RefSeq" id="XP_040722299.1">
    <property type="nucleotide sequence ID" value="XM_040870156.1"/>
</dbReference>
<dbReference type="Pfam" id="PF07718">
    <property type="entry name" value="Coatamer_beta_C"/>
    <property type="match status" value="1"/>
</dbReference>
<evidence type="ECO:0000256" key="7">
    <source>
        <dbReference type="ARBA" id="ARBA00023034"/>
    </source>
</evidence>
<dbReference type="AlphaFoldDB" id="A0A1Y2EWB8"/>
<keyword evidence="3 10" id="KW-0963">Cytoplasm</keyword>
<dbReference type="GO" id="GO:0006886">
    <property type="term" value="P:intracellular protein transport"/>
    <property type="evidence" value="ECO:0007669"/>
    <property type="project" value="InterPro"/>
</dbReference>
<dbReference type="GO" id="GO:0005198">
    <property type="term" value="F:structural molecule activity"/>
    <property type="evidence" value="ECO:0007669"/>
    <property type="project" value="InterPro"/>
</dbReference>
<dbReference type="Pfam" id="PF01602">
    <property type="entry name" value="Adaptin_N"/>
    <property type="match status" value="1"/>
</dbReference>
<accession>A0A1Y2EWB8</accession>
<evidence type="ECO:0000259" key="13">
    <source>
        <dbReference type="Pfam" id="PF14806"/>
    </source>
</evidence>
<dbReference type="PIRSF" id="PIRSF005727">
    <property type="entry name" value="Coatomer_beta_subunit"/>
    <property type="match status" value="1"/>
</dbReference>
<dbReference type="PANTHER" id="PTHR10635">
    <property type="entry name" value="COATOMER SUBUNIT BETA"/>
    <property type="match status" value="1"/>
</dbReference>
<dbReference type="Proteomes" id="UP000193685">
    <property type="component" value="Unassembled WGS sequence"/>
</dbReference>
<dbReference type="GO" id="GO:0030126">
    <property type="term" value="C:COPI vesicle coat"/>
    <property type="evidence" value="ECO:0007669"/>
    <property type="project" value="InterPro"/>
</dbReference>
<dbReference type="STRING" id="56484.A0A1Y2EWB8"/>
<name>A0A1Y2EWB8_PROLT</name>
<dbReference type="PANTHER" id="PTHR10635:SF0">
    <property type="entry name" value="COATOMER SUBUNIT BETA"/>
    <property type="match status" value="1"/>
</dbReference>
<dbReference type="GO" id="GO:0006888">
    <property type="term" value="P:endoplasmic reticulum to Golgi vesicle-mediated transport"/>
    <property type="evidence" value="ECO:0007669"/>
    <property type="project" value="TreeGrafter"/>
</dbReference>
<dbReference type="SUPFAM" id="SSF48371">
    <property type="entry name" value="ARM repeat"/>
    <property type="match status" value="1"/>
</dbReference>
<comment type="subcellular location">
    <subcellularLocation>
        <location evidence="10">Cytoplasm</location>
    </subcellularLocation>
    <subcellularLocation>
        <location evidence="1 10">Golgi apparatus membrane</location>
        <topology evidence="1 10">Peripheral membrane protein</topology>
        <orientation evidence="1 10">Cytoplasmic side</orientation>
    </subcellularLocation>
    <subcellularLocation>
        <location evidence="10">Cytoplasmic vesicle</location>
        <location evidence="10">COPI-coated vesicle membrane</location>
        <topology evidence="10">Peripheral membrane protein</topology>
        <orientation evidence="10">Cytoplasmic side</orientation>
    </subcellularLocation>
</comment>
<dbReference type="InterPro" id="IPR011710">
    <property type="entry name" value="Coatomer_bsu_C"/>
</dbReference>
<comment type="subunit">
    <text evidence="10">Oligomeric complex that consists of at least the alpha, beta, beta', gamma, delta, epsilon and zeta subunits.</text>
</comment>
<dbReference type="Pfam" id="PF14806">
    <property type="entry name" value="Coatomer_b_Cpla"/>
    <property type="match status" value="1"/>
</dbReference>
<dbReference type="InterPro" id="IPR029446">
    <property type="entry name" value="COPB1_appendage_platform_dom"/>
</dbReference>
<evidence type="ECO:0000256" key="2">
    <source>
        <dbReference type="ARBA" id="ARBA00022448"/>
    </source>
</evidence>
<dbReference type="EMBL" id="MCFI01000026">
    <property type="protein sequence ID" value="ORY75426.1"/>
    <property type="molecule type" value="Genomic_DNA"/>
</dbReference>
<feature type="domain" description="Coatomer beta subunit appendage platform" evidence="13">
    <location>
        <begin position="809"/>
        <end position="939"/>
    </location>
</feature>
<comment type="function">
    <text evidence="10">The coatomer is a cytosolic protein complex that binds to dilysine motifs and reversibly associates with Golgi non-clathrin-coated vesicles, which further mediate biosynthetic protein transport from the ER, via the Golgi up to the trans Golgi network. Coatomer complex is required for budding from Golgi membranes, and is essential for the retrograde Golgi-to-ER transport of dilysine-tagged proteins.</text>
</comment>
<keyword evidence="9 10" id="KW-0968">Cytoplasmic vesicle</keyword>
<keyword evidence="4" id="KW-0677">Repeat</keyword>
<dbReference type="OMA" id="IYKNFDW"/>
<evidence type="ECO:0000256" key="1">
    <source>
        <dbReference type="ARBA" id="ARBA00004255"/>
    </source>
</evidence>
<dbReference type="InterPro" id="IPR011989">
    <property type="entry name" value="ARM-like"/>
</dbReference>